<feature type="transmembrane region" description="Helical" evidence="2">
    <location>
        <begin position="176"/>
        <end position="195"/>
    </location>
</feature>
<protein>
    <submittedName>
        <fullName evidence="3">Putative BZIP family transcription factor</fullName>
    </submittedName>
</protein>
<dbReference type="CDD" id="cd14688">
    <property type="entry name" value="bZIP_YAP"/>
    <property type="match status" value="1"/>
</dbReference>
<evidence type="ECO:0000256" key="1">
    <source>
        <dbReference type="SAM" id="MobiDB-lite"/>
    </source>
</evidence>
<dbReference type="STRING" id="1173701.A0A066WV61"/>
<feature type="compositionally biased region" description="Basic and acidic residues" evidence="1">
    <location>
        <begin position="509"/>
        <end position="523"/>
    </location>
</feature>
<feature type="transmembrane region" description="Helical" evidence="2">
    <location>
        <begin position="42"/>
        <end position="66"/>
    </location>
</feature>
<dbReference type="OrthoDB" id="4851799at2759"/>
<evidence type="ECO:0000313" key="4">
    <source>
        <dbReference type="Proteomes" id="UP000027238"/>
    </source>
</evidence>
<comment type="caution">
    <text evidence="3">The sequence shown here is derived from an EMBL/GenBank/DDBJ whole genome shotgun (WGS) entry which is preliminary data.</text>
</comment>
<dbReference type="HOGENOM" id="CLU_452702_0_0_1"/>
<keyword evidence="2" id="KW-0472">Membrane</keyword>
<feature type="transmembrane region" description="Helical" evidence="2">
    <location>
        <begin position="138"/>
        <end position="156"/>
    </location>
</feature>
<dbReference type="PANTHER" id="PTHR40618">
    <property type="entry name" value="B-ZIP TRANSCRIPTION FACTOR (EUROFUNG)-RELATED"/>
    <property type="match status" value="1"/>
</dbReference>
<proteinExistence type="predicted"/>
<feature type="transmembrane region" description="Helical" evidence="2">
    <location>
        <begin position="6"/>
        <end position="22"/>
    </location>
</feature>
<keyword evidence="2" id="KW-0812">Transmembrane</keyword>
<dbReference type="Proteomes" id="UP000027238">
    <property type="component" value="Unassembled WGS sequence"/>
</dbReference>
<feature type="transmembrane region" description="Helical" evidence="2">
    <location>
        <begin position="109"/>
        <end position="129"/>
    </location>
</feature>
<name>A0A066WV61_COLSU</name>
<keyword evidence="2" id="KW-1133">Transmembrane helix</keyword>
<organism evidence="3 4">
    <name type="scientific">Colletotrichum sublineola</name>
    <name type="common">Sorghum anthracnose fungus</name>
    <dbReference type="NCBI Taxonomy" id="1173701"/>
    <lineage>
        <taxon>Eukaryota</taxon>
        <taxon>Fungi</taxon>
        <taxon>Dikarya</taxon>
        <taxon>Ascomycota</taxon>
        <taxon>Pezizomycotina</taxon>
        <taxon>Sordariomycetes</taxon>
        <taxon>Hypocreomycetidae</taxon>
        <taxon>Glomerellales</taxon>
        <taxon>Glomerellaceae</taxon>
        <taxon>Colletotrichum</taxon>
        <taxon>Colletotrichum graminicola species complex</taxon>
    </lineage>
</organism>
<dbReference type="PANTHER" id="PTHR40618:SF1">
    <property type="entry name" value="B-ZIP TRANSCRIPTION FACTOR (EUROFUNG)"/>
    <property type="match status" value="1"/>
</dbReference>
<feature type="region of interest" description="Disordered" evidence="1">
    <location>
        <begin position="503"/>
        <end position="525"/>
    </location>
</feature>
<evidence type="ECO:0000313" key="3">
    <source>
        <dbReference type="EMBL" id="KDN60763.1"/>
    </source>
</evidence>
<keyword evidence="4" id="KW-1185">Reference proteome</keyword>
<dbReference type="AlphaFoldDB" id="A0A066WV61"/>
<reference evidence="4" key="1">
    <citation type="journal article" date="2014" name="Genome Announc.">
        <title>Draft genome sequence of Colletotrichum sublineola, a destructive pathogen of cultivated sorghum.</title>
        <authorList>
            <person name="Baroncelli R."/>
            <person name="Sanz-Martin J.M."/>
            <person name="Rech G.E."/>
            <person name="Sukno S.A."/>
            <person name="Thon M.R."/>
        </authorList>
    </citation>
    <scope>NUCLEOTIDE SEQUENCE [LARGE SCALE GENOMIC DNA]</scope>
    <source>
        <strain evidence="4">TX430BB</strain>
    </source>
</reference>
<feature type="transmembrane region" description="Helical" evidence="2">
    <location>
        <begin position="248"/>
        <end position="267"/>
    </location>
</feature>
<accession>A0A066WV61</accession>
<sequence>MVAQDLEIVIVVILTTVLSVLSQQRGVSWWCDTKSSIPQTHLYNILVCAQHWTGLGMCLVFLVLWLSDNPGPSSPWPTLILAQAIYLNTAQPMLPVCYWFSAGAAWQKAFVWAVTVICGVTLVGGAYLANEYVDQSRLIRLCTFLVPTAIGLWSGIDLWRKGLFAMSTQEEGWFRYLCYMLCFSHIPYILTPILAAMPDNQNSYLVGLSFCRDETWLTRITGSILQYNAVKKYDSIPSKLLNVPQSSVLVFFIASLISIVGKLYGTLNMIAETDVLLQYYEEFLQIHLSEPNYTPAANAEVAIIHSGFRQFVPEPLLTNTESPSIEAFCEFVGIEAPHQQGTDQDWLLEATQSLVKLSSGFGVSVPETMAGNFGPREILLWGGSLMEFSEPKPKQSLASNAIADRLNKLGQLVDEEDLSSFAMDQYQNRIEYGVYNNEDCVFNAPIINSDDPRLWQAQVQADQDLNFPQSNLVPISFQGLDPTCATQAPPADFSHVYTPLTISDQPLGQRDKATAEKRREKNRLGQRAYRKRKMMVTRLREANKKMIEEFMRLHNFAVSKGMHTHSPEFRLQLQATRENFIALAQENDEETTVRSSRSFASKR</sequence>
<dbReference type="EMBL" id="JMSE01001474">
    <property type="protein sequence ID" value="KDN60763.1"/>
    <property type="molecule type" value="Genomic_DNA"/>
</dbReference>
<evidence type="ECO:0000256" key="2">
    <source>
        <dbReference type="SAM" id="Phobius"/>
    </source>
</evidence>
<gene>
    <name evidence="3" type="ORF">CSUB01_05955</name>
</gene>